<evidence type="ECO:0000313" key="2">
    <source>
        <dbReference type="Proteomes" id="UP000250235"/>
    </source>
</evidence>
<reference evidence="1 2" key="1">
    <citation type="journal article" date="2015" name="Proc. Natl. Acad. Sci. U.S.A.">
        <title>The resurrection genome of Boea hygrometrica: A blueprint for survival of dehydration.</title>
        <authorList>
            <person name="Xiao L."/>
            <person name="Yang G."/>
            <person name="Zhang L."/>
            <person name="Yang X."/>
            <person name="Zhao S."/>
            <person name="Ji Z."/>
            <person name="Zhou Q."/>
            <person name="Hu M."/>
            <person name="Wang Y."/>
            <person name="Chen M."/>
            <person name="Xu Y."/>
            <person name="Jin H."/>
            <person name="Xiao X."/>
            <person name="Hu G."/>
            <person name="Bao F."/>
            <person name="Hu Y."/>
            <person name="Wan P."/>
            <person name="Li L."/>
            <person name="Deng X."/>
            <person name="Kuang T."/>
            <person name="Xiang C."/>
            <person name="Zhu J.K."/>
            <person name="Oliver M.J."/>
            <person name="He Y."/>
        </authorList>
    </citation>
    <scope>NUCLEOTIDE SEQUENCE [LARGE SCALE GENOMIC DNA]</scope>
    <source>
        <strain evidence="2">cv. XS01</strain>
    </source>
</reference>
<protein>
    <submittedName>
        <fullName evidence="1">Transforming growth factor-beta receptor-associated protein 1</fullName>
    </submittedName>
</protein>
<dbReference type="AlphaFoldDB" id="A0A2Z7AX78"/>
<proteinExistence type="predicted"/>
<evidence type="ECO:0000313" key="1">
    <source>
        <dbReference type="EMBL" id="KZV25540.1"/>
    </source>
</evidence>
<keyword evidence="2" id="KW-1185">Reference proteome</keyword>
<dbReference type="EMBL" id="KV011865">
    <property type="protein sequence ID" value="KZV25540.1"/>
    <property type="molecule type" value="Genomic_DNA"/>
</dbReference>
<dbReference type="Proteomes" id="UP000250235">
    <property type="component" value="Unassembled WGS sequence"/>
</dbReference>
<organism evidence="1 2">
    <name type="scientific">Dorcoceras hygrometricum</name>
    <dbReference type="NCBI Taxonomy" id="472368"/>
    <lineage>
        <taxon>Eukaryota</taxon>
        <taxon>Viridiplantae</taxon>
        <taxon>Streptophyta</taxon>
        <taxon>Embryophyta</taxon>
        <taxon>Tracheophyta</taxon>
        <taxon>Spermatophyta</taxon>
        <taxon>Magnoliopsida</taxon>
        <taxon>eudicotyledons</taxon>
        <taxon>Gunneridae</taxon>
        <taxon>Pentapetalae</taxon>
        <taxon>asterids</taxon>
        <taxon>lamiids</taxon>
        <taxon>Lamiales</taxon>
        <taxon>Gesneriaceae</taxon>
        <taxon>Didymocarpoideae</taxon>
        <taxon>Trichosporeae</taxon>
        <taxon>Loxocarpinae</taxon>
        <taxon>Dorcoceras</taxon>
    </lineage>
</organism>
<sequence>MPAALRAGSAYAICAQEQLLSAKTGTSAVIECRFDHQRSTVFLAERPAEGPAGRSARNLELFQREERLARSAHLGRGRICMLVGWKGSSGAERDKRFLSSEDDGQLKRISADKSKLEKLLKRACKREEKKRSLKKQPALQDQLDADQIDEQTGRLVKVKPAQMAWQMPLNLRARIFEYNAIRQTLFSIQIDLLVLSSQNSAHCKPKKELRFWSWTGLEGRSCSTVEVLSPFCGIVEARCLVASEPRKFEMMVVISAGLKVNWVHMIFMTPAAMVSKPSKKSPGYAVPLSILLEKLVKADLGDSIALHPLKVLNHKSVSTYMKKNQAAPNVDPSIRNPNPSWLKGHTVLLPRNSPFLWGSFVAKVIT</sequence>
<keyword evidence="1" id="KW-0675">Receptor</keyword>
<name>A0A2Z7AX78_9LAMI</name>
<gene>
    <name evidence="1" type="ORF">F511_18866</name>
</gene>
<accession>A0A2Z7AX78</accession>